<dbReference type="Gene3D" id="1.10.287.70">
    <property type="match status" value="1"/>
</dbReference>
<dbReference type="RefSeq" id="XP_014677000.1">
    <property type="nucleotide sequence ID" value="XM_014821514.1"/>
</dbReference>
<dbReference type="PANTHER" id="PTHR42643:SF24">
    <property type="entry name" value="IONOTROPIC RECEPTOR 60A"/>
    <property type="match status" value="1"/>
</dbReference>
<gene>
    <name evidence="12" type="primary">LOC106816872</name>
</gene>
<dbReference type="GeneID" id="106816872"/>
<feature type="domain" description="Ionotropic glutamate receptor C-terminal" evidence="10">
    <location>
        <begin position="132"/>
        <end position="334"/>
    </location>
</feature>
<organism evidence="11 12">
    <name type="scientific">Priapulus caudatus</name>
    <name type="common">Priapulid worm</name>
    <dbReference type="NCBI Taxonomy" id="37621"/>
    <lineage>
        <taxon>Eukaryota</taxon>
        <taxon>Metazoa</taxon>
        <taxon>Ecdysozoa</taxon>
        <taxon>Scalidophora</taxon>
        <taxon>Priapulida</taxon>
        <taxon>Priapulimorpha</taxon>
        <taxon>Priapulimorphida</taxon>
        <taxon>Priapulidae</taxon>
        <taxon>Priapulus</taxon>
    </lineage>
</organism>
<evidence type="ECO:0000256" key="7">
    <source>
        <dbReference type="ARBA" id="ARBA00023170"/>
    </source>
</evidence>
<comment type="subcellular location">
    <subcellularLocation>
        <location evidence="1">Cell membrane</location>
        <topology evidence="1">Multi-pass membrane protein</topology>
    </subcellularLocation>
</comment>
<keyword evidence="7" id="KW-0675">Receptor</keyword>
<evidence type="ECO:0000256" key="9">
    <source>
        <dbReference type="SAM" id="Phobius"/>
    </source>
</evidence>
<dbReference type="InterPro" id="IPR052192">
    <property type="entry name" value="Insect_Ionotropic_Sensory_Rcpt"/>
</dbReference>
<dbReference type="Gene3D" id="3.40.190.10">
    <property type="entry name" value="Periplasmic binding protein-like II"/>
    <property type="match status" value="1"/>
</dbReference>
<dbReference type="Pfam" id="PF00060">
    <property type="entry name" value="Lig_chan"/>
    <property type="match status" value="1"/>
</dbReference>
<keyword evidence="4 9" id="KW-0812">Transmembrane</keyword>
<dbReference type="InterPro" id="IPR001320">
    <property type="entry name" value="Iontro_rcpt_C"/>
</dbReference>
<evidence type="ECO:0000256" key="8">
    <source>
        <dbReference type="ARBA" id="ARBA00023180"/>
    </source>
</evidence>
<evidence type="ECO:0000256" key="2">
    <source>
        <dbReference type="ARBA" id="ARBA00008685"/>
    </source>
</evidence>
<keyword evidence="5 9" id="KW-1133">Transmembrane helix</keyword>
<evidence type="ECO:0000256" key="5">
    <source>
        <dbReference type="ARBA" id="ARBA00022989"/>
    </source>
</evidence>
<sequence>MEIVREHERRQRDTGATYQLNGAHISAAYWENPHSPRTDAVWLQLCTLTLDALSQYLNFTYAISRISAHTDPIALVHANRVQLLVNFLAVTPNRSRYVTFLEPFIYSHKTFLVRASPPAPGFSLLGPFDALTWSLLLAVAVMTAVAMAMNGRLCLPCMTWGDARRRVDARAITDLLKYYVRYVFGALVRQGGPWLPAAAPVRTVLAAWWLFAICASTIYSASLVSLLTVVRVREPFTSIPALLRHPAMTPVVVAGQSVVEQLATSPANSSLHRLLERVAAAAPRSVAKSLPEGLRLTLLGNHTLIGNALELKLLIIEEAEAVFSHEDDGEVTCALMLSSVEMLPTRMAWMVPRGSPYVRSLNNGIRAAIESGLRDKWLHEALPDRLELCRRPRKNIAVTTRQLTSVDLSGAISVLVYGGISAVVVLCLEKFIYHAHNALSEGQQWQRRRQRLLLMPVAMVTDDAAPQHRAESGTVDRVDI</sequence>
<evidence type="ECO:0000256" key="6">
    <source>
        <dbReference type="ARBA" id="ARBA00023136"/>
    </source>
</evidence>
<protein>
    <submittedName>
        <fullName evidence="12">Glutamate receptor ionotropic, delta-2-like</fullName>
    </submittedName>
</protein>
<evidence type="ECO:0000259" key="10">
    <source>
        <dbReference type="Pfam" id="PF00060"/>
    </source>
</evidence>
<dbReference type="Proteomes" id="UP000695022">
    <property type="component" value="Unplaced"/>
</dbReference>
<evidence type="ECO:0000256" key="1">
    <source>
        <dbReference type="ARBA" id="ARBA00004651"/>
    </source>
</evidence>
<evidence type="ECO:0000256" key="4">
    <source>
        <dbReference type="ARBA" id="ARBA00022692"/>
    </source>
</evidence>
<name>A0ABM1EXS9_PRICU</name>
<keyword evidence="11" id="KW-1185">Reference proteome</keyword>
<accession>A0ABM1EXS9</accession>
<feature type="transmembrane region" description="Helical" evidence="9">
    <location>
        <begin position="206"/>
        <end position="230"/>
    </location>
</feature>
<proteinExistence type="inferred from homology"/>
<evidence type="ECO:0000313" key="11">
    <source>
        <dbReference type="Proteomes" id="UP000695022"/>
    </source>
</evidence>
<keyword evidence="8" id="KW-0325">Glycoprotein</keyword>
<reference evidence="12" key="1">
    <citation type="submission" date="2025-08" db="UniProtKB">
        <authorList>
            <consortium name="RefSeq"/>
        </authorList>
    </citation>
    <scope>IDENTIFICATION</scope>
</reference>
<keyword evidence="3" id="KW-1003">Cell membrane</keyword>
<dbReference type="SUPFAM" id="SSF53850">
    <property type="entry name" value="Periplasmic binding protein-like II"/>
    <property type="match status" value="1"/>
</dbReference>
<comment type="similarity">
    <text evidence="2">Belongs to the glutamate-gated ion channel (TC 1.A.10.1) family.</text>
</comment>
<keyword evidence="6 9" id="KW-0472">Membrane</keyword>
<feature type="transmembrane region" description="Helical" evidence="9">
    <location>
        <begin position="130"/>
        <end position="149"/>
    </location>
</feature>
<evidence type="ECO:0000313" key="12">
    <source>
        <dbReference type="RefSeq" id="XP_014677000.1"/>
    </source>
</evidence>
<dbReference type="PANTHER" id="PTHR42643">
    <property type="entry name" value="IONOTROPIC RECEPTOR 20A-RELATED"/>
    <property type="match status" value="1"/>
</dbReference>
<evidence type="ECO:0000256" key="3">
    <source>
        <dbReference type="ARBA" id="ARBA00022475"/>
    </source>
</evidence>